<dbReference type="Gene3D" id="1.10.10.2840">
    <property type="entry name" value="PucR C-terminal helix-turn-helix domain"/>
    <property type="match status" value="1"/>
</dbReference>
<dbReference type="EMBL" id="CP011309">
    <property type="protein sequence ID" value="AKF26532.1"/>
    <property type="molecule type" value="Genomic_DNA"/>
</dbReference>
<dbReference type="AlphaFoldDB" id="A0A0F6WPN8"/>
<reference evidence="3 4" key="1">
    <citation type="submission" date="2015-04" db="EMBL/GenBank/DDBJ databases">
        <title>Complete Genome Sequence of Brevibacterium flavum ATCC 15168.</title>
        <authorList>
            <person name="Ahn J."/>
            <person name="Park G."/>
            <person name="Jeon W."/>
            <person name="Jang Y."/>
            <person name="Jang M."/>
            <person name="Lee H."/>
            <person name="Lee H."/>
        </authorList>
    </citation>
    <scope>NUCLEOTIDE SEQUENCE [LARGE SCALE GENOMIC DNA]</scope>
    <source>
        <strain evidence="3 4">ATCC 15168</strain>
    </source>
</reference>
<proteinExistence type="predicted"/>
<name>A0A0F6WPN8_9CORY</name>
<dbReference type="InterPro" id="IPR051448">
    <property type="entry name" value="CdaR-like_regulators"/>
</dbReference>
<keyword evidence="4" id="KW-1185">Reference proteome</keyword>
<gene>
    <name evidence="3" type="ORF">YH66_02705</name>
</gene>
<dbReference type="InterPro" id="IPR012914">
    <property type="entry name" value="PucR_dom"/>
</dbReference>
<feature type="domain" description="PucR C-terminal helix-turn-helix" evidence="2">
    <location>
        <begin position="438"/>
        <end position="493"/>
    </location>
</feature>
<dbReference type="Proteomes" id="UP000034037">
    <property type="component" value="Chromosome"/>
</dbReference>
<dbReference type="Pfam" id="PF07905">
    <property type="entry name" value="PucR"/>
    <property type="match status" value="1"/>
</dbReference>
<dbReference type="Pfam" id="PF13556">
    <property type="entry name" value="HTH_30"/>
    <property type="match status" value="1"/>
</dbReference>
<feature type="domain" description="Purine catabolism PurC-like" evidence="1">
    <location>
        <begin position="33"/>
        <end position="124"/>
    </location>
</feature>
<dbReference type="InterPro" id="IPR025736">
    <property type="entry name" value="PucR_C-HTH_dom"/>
</dbReference>
<evidence type="ECO:0000259" key="1">
    <source>
        <dbReference type="Pfam" id="PF07905"/>
    </source>
</evidence>
<dbReference type="PATRIC" id="fig|92706.3.peg.561"/>
<dbReference type="RefSeq" id="WP_003860523.1">
    <property type="nucleotide sequence ID" value="NZ_CP011309.1"/>
</dbReference>
<accession>A0A0F6WPN8</accession>
<evidence type="ECO:0000313" key="3">
    <source>
        <dbReference type="EMBL" id="AKF26532.1"/>
    </source>
</evidence>
<organism evidence="3 4">
    <name type="scientific">[Brevibacterium] flavum</name>
    <dbReference type="NCBI Taxonomy" id="92706"/>
    <lineage>
        <taxon>Bacteria</taxon>
        <taxon>Bacillati</taxon>
        <taxon>Actinomycetota</taxon>
        <taxon>Actinomycetes</taxon>
        <taxon>Mycobacteriales</taxon>
        <taxon>Corynebacteriaceae</taxon>
        <taxon>Corynebacterium</taxon>
    </lineage>
</organism>
<evidence type="ECO:0000313" key="4">
    <source>
        <dbReference type="Proteomes" id="UP000034037"/>
    </source>
</evidence>
<evidence type="ECO:0000259" key="2">
    <source>
        <dbReference type="Pfam" id="PF13556"/>
    </source>
</evidence>
<dbReference type="PANTHER" id="PTHR33744">
    <property type="entry name" value="CARBOHYDRATE DIACID REGULATOR"/>
    <property type="match status" value="1"/>
</dbReference>
<sequence length="504" mass="55767">METPTQDMDVRWLYTQSQLKLREILPTNKTFDVIQISELVDPTDFISPNSVVLSVGIAFAETPDGLRDWAHRLADAGVIAIGFGSGLTFPQVPQALIDASLHLGLGLFEVPREIPFISITSSVRDEQTRRAGRLQQELLLEQERLNSIAISGGIEALCRAAADYLGGAVAIVDSDGRVACSITTDDLDALPQAVSRLNGSSQALTDATNFGFIHRMTRYGDRHHVLSVLMPTRPSEQHRALIRHCAGLADILLQRPEAMRDREIEVRSLAMSLLLGRSDDLATIHRVFADITDASGNIRPILITGNTPQSVRKALSSVATALYKQERALAHLRLAESTELLFLRGSRSVHNIVQLFGTAASGVRLCIGLPTRVENIDKKLIRELTATAKTLQLGTYAEPRDGTLLWLQNPELRKILKTRSRDTYDRLLDHDRTNNTELAPTLVSFTQHGGHIGDTAKELGIHRHTVRTRMIRIEEICEIDLNDPLTRAELLLVIATKEGDVEKH</sequence>
<dbReference type="PANTHER" id="PTHR33744:SF7">
    <property type="entry name" value="PUCR FAMILY TRANSCRIPTIONAL REGULATOR"/>
    <property type="match status" value="1"/>
</dbReference>
<dbReference type="HOGENOM" id="CLU_017436_4_0_11"/>
<dbReference type="InterPro" id="IPR042070">
    <property type="entry name" value="PucR_C-HTH_sf"/>
</dbReference>
<protein>
    <submittedName>
        <fullName evidence="3">PucR family transcriptional regulator</fullName>
    </submittedName>
</protein>